<dbReference type="InterPro" id="IPR004881">
    <property type="entry name" value="Ribosome_biogen_GTPase_RsgA"/>
</dbReference>
<dbReference type="SUPFAM" id="SSF52540">
    <property type="entry name" value="P-loop containing nucleoside triphosphate hydrolases"/>
    <property type="match status" value="1"/>
</dbReference>
<keyword evidence="6 10" id="KW-0378">Hydrolase</keyword>
<evidence type="ECO:0000256" key="4">
    <source>
        <dbReference type="ARBA" id="ARBA00022730"/>
    </source>
</evidence>
<comment type="similarity">
    <text evidence="10">Belongs to the TRAFAC class YlqF/YawG GTPase family. RsgA subfamily.</text>
</comment>
<evidence type="ECO:0000256" key="7">
    <source>
        <dbReference type="ARBA" id="ARBA00022833"/>
    </source>
</evidence>
<comment type="subcellular location">
    <subcellularLocation>
        <location evidence="10">Cytoplasm</location>
    </subcellularLocation>
</comment>
<evidence type="ECO:0000256" key="10">
    <source>
        <dbReference type="HAMAP-Rule" id="MF_01820"/>
    </source>
</evidence>
<dbReference type="InterPro" id="IPR030378">
    <property type="entry name" value="G_CP_dom"/>
</dbReference>
<protein>
    <recommendedName>
        <fullName evidence="10">Small ribosomal subunit biogenesis GTPase RsgA</fullName>
        <ecNumber evidence="10">3.6.1.-</ecNumber>
    </recommendedName>
</protein>
<evidence type="ECO:0000256" key="8">
    <source>
        <dbReference type="ARBA" id="ARBA00022884"/>
    </source>
</evidence>
<dbReference type="InterPro" id="IPR027417">
    <property type="entry name" value="P-loop_NTPase"/>
</dbReference>
<dbReference type="EC" id="3.6.1.-" evidence="10"/>
<dbReference type="InterPro" id="IPR010914">
    <property type="entry name" value="RsgA_GTPase_dom"/>
</dbReference>
<evidence type="ECO:0000256" key="5">
    <source>
        <dbReference type="ARBA" id="ARBA00022741"/>
    </source>
</evidence>
<organism evidence="14 15">
    <name type="scientific">Paenibacillus shirakamiensis</name>
    <dbReference type="NCBI Taxonomy" id="1265935"/>
    <lineage>
        <taxon>Bacteria</taxon>
        <taxon>Bacillati</taxon>
        <taxon>Bacillota</taxon>
        <taxon>Bacilli</taxon>
        <taxon>Bacillales</taxon>
        <taxon>Paenibacillaceae</taxon>
        <taxon>Paenibacillus</taxon>
    </lineage>
</organism>
<keyword evidence="3 10" id="KW-0479">Metal-binding</keyword>
<keyword evidence="8 10" id="KW-0694">RNA-binding</keyword>
<dbReference type="PROSITE" id="PS51721">
    <property type="entry name" value="G_CP"/>
    <property type="match status" value="1"/>
</dbReference>
<comment type="function">
    <text evidence="10">One of several proteins that assist in the late maturation steps of the functional core of the 30S ribosomal subunit. Helps release RbfA from mature subunits. May play a role in the assembly of ribosomal proteins into the subunit. Circularly permuted GTPase that catalyzes slow GTP hydrolysis, GTPase activity is stimulated by the 30S ribosomal subunit.</text>
</comment>
<keyword evidence="4 10" id="KW-0699">rRNA-binding</keyword>
<feature type="domain" description="EngC GTPase" evidence="12">
    <location>
        <begin position="112"/>
        <end position="259"/>
    </location>
</feature>
<gene>
    <name evidence="10" type="primary">rsgA</name>
    <name evidence="14" type="ORF">J2Z69_003475</name>
</gene>
<dbReference type="CDD" id="cd01854">
    <property type="entry name" value="YjeQ_EngC"/>
    <property type="match status" value="1"/>
</dbReference>
<keyword evidence="9 10" id="KW-0342">GTP-binding</keyword>
<keyword evidence="2 10" id="KW-0690">Ribosome biogenesis</keyword>
<dbReference type="NCBIfam" id="TIGR00157">
    <property type="entry name" value="ribosome small subunit-dependent GTPase A"/>
    <property type="match status" value="1"/>
</dbReference>
<keyword evidence="5 10" id="KW-0547">Nucleotide-binding</keyword>
<evidence type="ECO:0000256" key="6">
    <source>
        <dbReference type="ARBA" id="ARBA00022801"/>
    </source>
</evidence>
<feature type="region of interest" description="Disordered" evidence="11">
    <location>
        <begin position="336"/>
        <end position="369"/>
    </location>
</feature>
<feature type="binding site" evidence="10">
    <location>
        <begin position="151"/>
        <end position="154"/>
    </location>
    <ligand>
        <name>GTP</name>
        <dbReference type="ChEBI" id="CHEBI:37565"/>
    </ligand>
</feature>
<keyword evidence="1 10" id="KW-0963">Cytoplasm</keyword>
<evidence type="ECO:0000256" key="1">
    <source>
        <dbReference type="ARBA" id="ARBA00022490"/>
    </source>
</evidence>
<feature type="binding site" evidence="10">
    <location>
        <position position="291"/>
    </location>
    <ligand>
        <name>Zn(2+)</name>
        <dbReference type="ChEBI" id="CHEBI:29105"/>
    </ligand>
</feature>
<dbReference type="EMBL" id="JAGGLD010000008">
    <property type="protein sequence ID" value="MBP2002402.1"/>
    <property type="molecule type" value="Genomic_DNA"/>
</dbReference>
<evidence type="ECO:0000256" key="9">
    <source>
        <dbReference type="ARBA" id="ARBA00023134"/>
    </source>
</evidence>
<sequence>MTTYPSLTAYGWNDQWNEALQQESTLIPARVSAQYSHQYRIITSEGERTASVSGKLEYEAQRRSDFPAVGDWVLAEPLQGENSAVIRKVLPRFSAMSRKEAGNVVDEQIIAANVNWLFITSALNQDFNLRKIERFLIAVWESGASPVVLLTKADLCEDPERFRDEVEAIAPGVPVHIVSAQENLGKEALAPYLMSGQTIAVTGSSGVGKSTLINWLAGQDLNRVQGIREQDARGRHTTTHRELFLIPSGAVLIDTPGMRELQLWDASEGWEVTFSDIVELKSHCRFQDCRHLGEKGCAVQEALANGTLDAHRYANYIKTEKELAHLELKALRSDRRNQKNAGKFSGAKSKKSATRSGPIPIPQYNEFDE</sequence>
<evidence type="ECO:0000259" key="12">
    <source>
        <dbReference type="PROSITE" id="PS50936"/>
    </source>
</evidence>
<dbReference type="Gene3D" id="1.10.40.50">
    <property type="entry name" value="Probable gtpase engc, domain 3"/>
    <property type="match status" value="1"/>
</dbReference>
<keyword evidence="15" id="KW-1185">Reference proteome</keyword>
<feature type="binding site" evidence="10">
    <location>
        <position position="297"/>
    </location>
    <ligand>
        <name>Zn(2+)</name>
        <dbReference type="ChEBI" id="CHEBI:29105"/>
    </ligand>
</feature>
<evidence type="ECO:0000256" key="3">
    <source>
        <dbReference type="ARBA" id="ARBA00022723"/>
    </source>
</evidence>
<feature type="binding site" evidence="10">
    <location>
        <position position="289"/>
    </location>
    <ligand>
        <name>Zn(2+)</name>
        <dbReference type="ChEBI" id="CHEBI:29105"/>
    </ligand>
</feature>
<evidence type="ECO:0000313" key="14">
    <source>
        <dbReference type="EMBL" id="MBP2002402.1"/>
    </source>
</evidence>
<dbReference type="PANTHER" id="PTHR32120">
    <property type="entry name" value="SMALL RIBOSOMAL SUBUNIT BIOGENESIS GTPASE RSGA"/>
    <property type="match status" value="1"/>
</dbReference>
<comment type="cofactor">
    <cofactor evidence="10">
        <name>Zn(2+)</name>
        <dbReference type="ChEBI" id="CHEBI:29105"/>
    </cofactor>
    <text evidence="10">Binds 1 zinc ion per subunit.</text>
</comment>
<dbReference type="Gene3D" id="3.40.50.300">
    <property type="entry name" value="P-loop containing nucleotide triphosphate hydrolases"/>
    <property type="match status" value="1"/>
</dbReference>
<dbReference type="GO" id="GO:0016787">
    <property type="term" value="F:hydrolase activity"/>
    <property type="evidence" value="ECO:0007669"/>
    <property type="project" value="UniProtKB-KW"/>
</dbReference>
<accession>A0ABS4JL11</accession>
<evidence type="ECO:0000259" key="13">
    <source>
        <dbReference type="PROSITE" id="PS51721"/>
    </source>
</evidence>
<evidence type="ECO:0000313" key="15">
    <source>
        <dbReference type="Proteomes" id="UP001519288"/>
    </source>
</evidence>
<name>A0ABS4JL11_9BACL</name>
<feature type="binding site" evidence="10">
    <location>
        <position position="284"/>
    </location>
    <ligand>
        <name>Zn(2+)</name>
        <dbReference type="ChEBI" id="CHEBI:29105"/>
    </ligand>
</feature>
<reference evidence="14 15" key="1">
    <citation type="submission" date="2021-03" db="EMBL/GenBank/DDBJ databases">
        <title>Genomic Encyclopedia of Type Strains, Phase IV (KMG-IV): sequencing the most valuable type-strain genomes for metagenomic binning, comparative biology and taxonomic classification.</title>
        <authorList>
            <person name="Goeker M."/>
        </authorList>
    </citation>
    <scope>NUCLEOTIDE SEQUENCE [LARGE SCALE GENOMIC DNA]</scope>
    <source>
        <strain evidence="14 15">DSM 26806</strain>
    </source>
</reference>
<proteinExistence type="inferred from homology"/>
<dbReference type="HAMAP" id="MF_01820">
    <property type="entry name" value="GTPase_RsgA"/>
    <property type="match status" value="1"/>
</dbReference>
<dbReference type="PANTHER" id="PTHR32120:SF10">
    <property type="entry name" value="SMALL RIBOSOMAL SUBUNIT BIOGENESIS GTPASE RSGA"/>
    <property type="match status" value="1"/>
</dbReference>
<dbReference type="Pfam" id="PF03193">
    <property type="entry name" value="RsgA_GTPase"/>
    <property type="match status" value="1"/>
</dbReference>
<comment type="subunit">
    <text evidence="10">Monomer. Associates with 30S ribosomal subunit, binds 16S rRNA.</text>
</comment>
<dbReference type="Proteomes" id="UP001519288">
    <property type="component" value="Unassembled WGS sequence"/>
</dbReference>
<dbReference type="RefSeq" id="WP_245339427.1">
    <property type="nucleotide sequence ID" value="NZ_JAGGLD010000008.1"/>
</dbReference>
<dbReference type="PROSITE" id="PS50936">
    <property type="entry name" value="ENGC_GTPASE"/>
    <property type="match status" value="1"/>
</dbReference>
<evidence type="ECO:0000256" key="11">
    <source>
        <dbReference type="SAM" id="MobiDB-lite"/>
    </source>
</evidence>
<feature type="binding site" evidence="10">
    <location>
        <begin position="203"/>
        <end position="211"/>
    </location>
    <ligand>
        <name>GTP</name>
        <dbReference type="ChEBI" id="CHEBI:37565"/>
    </ligand>
</feature>
<comment type="caution">
    <text evidence="14">The sequence shown here is derived from an EMBL/GenBank/DDBJ whole genome shotgun (WGS) entry which is preliminary data.</text>
</comment>
<evidence type="ECO:0000256" key="2">
    <source>
        <dbReference type="ARBA" id="ARBA00022517"/>
    </source>
</evidence>
<keyword evidence="7 10" id="KW-0862">Zinc</keyword>
<feature type="domain" description="CP-type G" evidence="13">
    <location>
        <begin position="102"/>
        <end position="261"/>
    </location>
</feature>